<dbReference type="EMBL" id="AWWV01014688">
    <property type="protein sequence ID" value="OMO55397.1"/>
    <property type="molecule type" value="Genomic_DNA"/>
</dbReference>
<reference evidence="1 2" key="1">
    <citation type="submission" date="2013-09" db="EMBL/GenBank/DDBJ databases">
        <title>Corchorus capsularis genome sequencing.</title>
        <authorList>
            <person name="Alam M."/>
            <person name="Haque M.S."/>
            <person name="Islam M.S."/>
            <person name="Emdad E.M."/>
            <person name="Islam M.M."/>
            <person name="Ahmed B."/>
            <person name="Halim A."/>
            <person name="Hossen Q.M.M."/>
            <person name="Hossain M.Z."/>
            <person name="Ahmed R."/>
            <person name="Khan M.M."/>
            <person name="Islam R."/>
            <person name="Rashid M.M."/>
            <person name="Khan S.A."/>
            <person name="Rahman M.S."/>
            <person name="Alam M."/>
        </authorList>
    </citation>
    <scope>NUCLEOTIDE SEQUENCE [LARGE SCALE GENOMIC DNA]</scope>
    <source>
        <strain evidence="2">cv. CVL-1</strain>
        <tissue evidence="1">Whole seedling</tissue>
    </source>
</reference>
<keyword evidence="2" id="KW-1185">Reference proteome</keyword>
<evidence type="ECO:0000313" key="1">
    <source>
        <dbReference type="EMBL" id="OMO55397.1"/>
    </source>
</evidence>
<comment type="caution">
    <text evidence="1">The sequence shown here is derived from an EMBL/GenBank/DDBJ whole genome shotgun (WGS) entry which is preliminary data.</text>
</comment>
<name>A0A1R3GBG0_COCAP</name>
<gene>
    <name evidence="1" type="ORF">CCACVL1_27277</name>
</gene>
<sequence>MATVQTCRTALQCRDLVAAKDKR</sequence>
<dbReference type="Proteomes" id="UP000188268">
    <property type="component" value="Unassembled WGS sequence"/>
</dbReference>
<organism evidence="1 2">
    <name type="scientific">Corchorus capsularis</name>
    <name type="common">Jute</name>
    <dbReference type="NCBI Taxonomy" id="210143"/>
    <lineage>
        <taxon>Eukaryota</taxon>
        <taxon>Viridiplantae</taxon>
        <taxon>Streptophyta</taxon>
        <taxon>Embryophyta</taxon>
        <taxon>Tracheophyta</taxon>
        <taxon>Spermatophyta</taxon>
        <taxon>Magnoliopsida</taxon>
        <taxon>eudicotyledons</taxon>
        <taxon>Gunneridae</taxon>
        <taxon>Pentapetalae</taxon>
        <taxon>rosids</taxon>
        <taxon>malvids</taxon>
        <taxon>Malvales</taxon>
        <taxon>Malvaceae</taxon>
        <taxon>Grewioideae</taxon>
        <taxon>Apeibeae</taxon>
        <taxon>Corchorus</taxon>
    </lineage>
</organism>
<proteinExistence type="predicted"/>
<evidence type="ECO:0000313" key="2">
    <source>
        <dbReference type="Proteomes" id="UP000188268"/>
    </source>
</evidence>
<protein>
    <submittedName>
        <fullName evidence="1">Uncharacterized protein</fullName>
    </submittedName>
</protein>
<dbReference type="AlphaFoldDB" id="A0A1R3GBG0"/>
<accession>A0A1R3GBG0</accession>
<dbReference type="Gramene" id="OMO55397">
    <property type="protein sequence ID" value="OMO55397"/>
    <property type="gene ID" value="CCACVL1_27277"/>
</dbReference>